<dbReference type="FunFam" id="3.30.160.60:FF:000145">
    <property type="entry name" value="Zinc finger protein 574"/>
    <property type="match status" value="1"/>
</dbReference>
<evidence type="ECO:0000256" key="2">
    <source>
        <dbReference type="ARBA" id="ARBA00022723"/>
    </source>
</evidence>
<dbReference type="PANTHER" id="PTHR24394">
    <property type="entry name" value="ZINC FINGER PROTEIN"/>
    <property type="match status" value="1"/>
</dbReference>
<name>A0A1B0CR94_LUTLO</name>
<sequence length="205" mass="23421">MEKSMTLQDVRSIEGLMAKIAFIWPLLGVDEKMSRIELSSILSFLLLFVLGHVTYEILSLDVAHWTDSTLELLLTSVKINMSLQDVLSIEGLMAKIAFKGTLLGVSTKMLLKGLPSATLSFALLKECDKKFKSKQTLKGHIFIHTKLRPYECSFCHKRFNAPHILRRHIYLHTGEKKYKCTLCPMGYIQREGLIRHMATHKQKES</sequence>
<dbReference type="Pfam" id="PF00096">
    <property type="entry name" value="zf-C2H2"/>
    <property type="match status" value="1"/>
</dbReference>
<comment type="subcellular location">
    <subcellularLocation>
        <location evidence="1">Nucleus</location>
    </subcellularLocation>
</comment>
<evidence type="ECO:0000313" key="10">
    <source>
        <dbReference type="Proteomes" id="UP000092461"/>
    </source>
</evidence>
<dbReference type="Proteomes" id="UP000092461">
    <property type="component" value="Unassembled WGS sequence"/>
</dbReference>
<keyword evidence="2" id="KW-0479">Metal-binding</keyword>
<reference evidence="9" key="1">
    <citation type="submission" date="2020-05" db="UniProtKB">
        <authorList>
            <consortium name="EnsemblMetazoa"/>
        </authorList>
    </citation>
    <scope>IDENTIFICATION</scope>
    <source>
        <strain evidence="9">Jacobina</strain>
    </source>
</reference>
<evidence type="ECO:0000256" key="6">
    <source>
        <dbReference type="ARBA" id="ARBA00023242"/>
    </source>
</evidence>
<organism evidence="9 10">
    <name type="scientific">Lutzomyia longipalpis</name>
    <name type="common">Sand fly</name>
    <dbReference type="NCBI Taxonomy" id="7200"/>
    <lineage>
        <taxon>Eukaryota</taxon>
        <taxon>Metazoa</taxon>
        <taxon>Ecdysozoa</taxon>
        <taxon>Arthropoda</taxon>
        <taxon>Hexapoda</taxon>
        <taxon>Insecta</taxon>
        <taxon>Pterygota</taxon>
        <taxon>Neoptera</taxon>
        <taxon>Endopterygota</taxon>
        <taxon>Diptera</taxon>
        <taxon>Nematocera</taxon>
        <taxon>Psychodoidea</taxon>
        <taxon>Psychodidae</taxon>
        <taxon>Lutzomyia</taxon>
        <taxon>Lutzomyia</taxon>
    </lineage>
</organism>
<keyword evidence="5" id="KW-0862">Zinc</keyword>
<evidence type="ECO:0000313" key="9">
    <source>
        <dbReference type="EnsemblMetazoa" id="LLOJ007392-PA"/>
    </source>
</evidence>
<dbReference type="VEuPathDB" id="VectorBase:LLONM1_008651"/>
<dbReference type="SUPFAM" id="SSF57667">
    <property type="entry name" value="beta-beta-alpha zinc fingers"/>
    <property type="match status" value="2"/>
</dbReference>
<dbReference type="InterPro" id="IPR036236">
    <property type="entry name" value="Znf_C2H2_sf"/>
</dbReference>
<dbReference type="GO" id="GO:0008270">
    <property type="term" value="F:zinc ion binding"/>
    <property type="evidence" value="ECO:0007669"/>
    <property type="project" value="UniProtKB-KW"/>
</dbReference>
<dbReference type="Gene3D" id="3.30.160.60">
    <property type="entry name" value="Classic Zinc Finger"/>
    <property type="match status" value="3"/>
</dbReference>
<dbReference type="GO" id="GO:0005634">
    <property type="term" value="C:nucleus"/>
    <property type="evidence" value="ECO:0007669"/>
    <property type="project" value="UniProtKB-SubCell"/>
</dbReference>
<evidence type="ECO:0000259" key="8">
    <source>
        <dbReference type="PROSITE" id="PS50157"/>
    </source>
</evidence>
<evidence type="ECO:0000256" key="1">
    <source>
        <dbReference type="ARBA" id="ARBA00004123"/>
    </source>
</evidence>
<dbReference type="EnsemblMetazoa" id="LLOJ007392-RA">
    <property type="protein sequence ID" value="LLOJ007392-PA"/>
    <property type="gene ID" value="LLOJ007392"/>
</dbReference>
<keyword evidence="10" id="KW-1185">Reference proteome</keyword>
<dbReference type="PROSITE" id="PS50157">
    <property type="entry name" value="ZINC_FINGER_C2H2_2"/>
    <property type="match status" value="3"/>
</dbReference>
<protein>
    <recommendedName>
        <fullName evidence="8">C2H2-type domain-containing protein</fullName>
    </recommendedName>
</protein>
<dbReference type="AlphaFoldDB" id="A0A1B0CR94"/>
<dbReference type="EMBL" id="AJWK01024490">
    <property type="status" value="NOT_ANNOTATED_CDS"/>
    <property type="molecule type" value="Genomic_DNA"/>
</dbReference>
<feature type="domain" description="C2H2-type" evidence="8">
    <location>
        <begin position="178"/>
        <end position="205"/>
    </location>
</feature>
<dbReference type="VEuPathDB" id="VectorBase:LLOJ007392"/>
<feature type="domain" description="C2H2-type" evidence="8">
    <location>
        <begin position="121"/>
        <end position="149"/>
    </location>
</feature>
<dbReference type="PANTHER" id="PTHR24394:SF44">
    <property type="entry name" value="ZINC FINGER PROTEIN 271-LIKE"/>
    <property type="match status" value="1"/>
</dbReference>
<evidence type="ECO:0000256" key="3">
    <source>
        <dbReference type="ARBA" id="ARBA00022737"/>
    </source>
</evidence>
<evidence type="ECO:0000256" key="4">
    <source>
        <dbReference type="ARBA" id="ARBA00022771"/>
    </source>
</evidence>
<dbReference type="FunFam" id="3.30.160.60:FF:000100">
    <property type="entry name" value="Zinc finger 45-like"/>
    <property type="match status" value="1"/>
</dbReference>
<keyword evidence="4 7" id="KW-0863">Zinc-finger</keyword>
<keyword evidence="3" id="KW-0677">Repeat</keyword>
<feature type="domain" description="C2H2-type" evidence="8">
    <location>
        <begin position="150"/>
        <end position="177"/>
    </location>
</feature>
<accession>A0A1B0CR94</accession>
<dbReference type="SMART" id="SM00355">
    <property type="entry name" value="ZnF_C2H2"/>
    <property type="match status" value="3"/>
</dbReference>
<evidence type="ECO:0000256" key="7">
    <source>
        <dbReference type="PROSITE-ProRule" id="PRU00042"/>
    </source>
</evidence>
<dbReference type="InterPro" id="IPR013087">
    <property type="entry name" value="Znf_C2H2_type"/>
</dbReference>
<dbReference type="EMBL" id="AJWK01024489">
    <property type="status" value="NOT_ANNOTATED_CDS"/>
    <property type="molecule type" value="Genomic_DNA"/>
</dbReference>
<dbReference type="PROSITE" id="PS00028">
    <property type="entry name" value="ZINC_FINGER_C2H2_1"/>
    <property type="match status" value="2"/>
</dbReference>
<dbReference type="GO" id="GO:0000981">
    <property type="term" value="F:DNA-binding transcription factor activity, RNA polymerase II-specific"/>
    <property type="evidence" value="ECO:0007669"/>
    <property type="project" value="TreeGrafter"/>
</dbReference>
<proteinExistence type="predicted"/>
<keyword evidence="6" id="KW-0539">Nucleus</keyword>
<evidence type="ECO:0000256" key="5">
    <source>
        <dbReference type="ARBA" id="ARBA00022833"/>
    </source>
</evidence>